<keyword evidence="1" id="KW-0677">Repeat</keyword>
<dbReference type="VEuPathDB" id="PlasmoDB:PmUG01_06011400"/>
<dbReference type="InterPro" id="IPR000504">
    <property type="entry name" value="RRM_dom"/>
</dbReference>
<evidence type="ECO:0000313" key="7">
    <source>
        <dbReference type="Proteomes" id="UP000078597"/>
    </source>
</evidence>
<evidence type="ECO:0000256" key="1">
    <source>
        <dbReference type="ARBA" id="ARBA00022737"/>
    </source>
</evidence>
<dbReference type="InterPro" id="IPR012677">
    <property type="entry name" value="Nucleotide-bd_a/b_plait_sf"/>
</dbReference>
<keyword evidence="2 3" id="KW-0694">RNA-binding</keyword>
<dbReference type="InterPro" id="IPR035979">
    <property type="entry name" value="RBD_domain_sf"/>
</dbReference>
<accession>A0A1A8X745</accession>
<dbReference type="SUPFAM" id="SSF54928">
    <property type="entry name" value="RNA-binding domain, RBD"/>
    <property type="match status" value="1"/>
</dbReference>
<proteinExistence type="predicted"/>
<dbReference type="PROSITE" id="PS50102">
    <property type="entry name" value="RRM"/>
    <property type="match status" value="1"/>
</dbReference>
<dbReference type="Proteomes" id="UP000078597">
    <property type="component" value="Unassembled WGS sequence"/>
</dbReference>
<protein>
    <submittedName>
        <fullName evidence="6">Large subunit rRNA processing RRM protein, putative</fullName>
    </submittedName>
</protein>
<name>A0A1A8X745_PLAMA</name>
<dbReference type="CDD" id="cd00590">
    <property type="entry name" value="RRM_SF"/>
    <property type="match status" value="1"/>
</dbReference>
<feature type="compositionally biased region" description="Basic residues" evidence="4">
    <location>
        <begin position="219"/>
        <end position="232"/>
    </location>
</feature>
<dbReference type="Gene3D" id="3.30.70.330">
    <property type="match status" value="2"/>
</dbReference>
<dbReference type="SMART" id="SM00360">
    <property type="entry name" value="RRM"/>
    <property type="match status" value="1"/>
</dbReference>
<evidence type="ECO:0000256" key="4">
    <source>
        <dbReference type="SAM" id="MobiDB-lite"/>
    </source>
</evidence>
<feature type="domain" description="RRM" evidence="5">
    <location>
        <begin position="91"/>
        <end position="190"/>
    </location>
</feature>
<organism evidence="6 7">
    <name type="scientific">Plasmodium malariae</name>
    <dbReference type="NCBI Taxonomy" id="5858"/>
    <lineage>
        <taxon>Eukaryota</taxon>
        <taxon>Sar</taxon>
        <taxon>Alveolata</taxon>
        <taxon>Apicomplexa</taxon>
        <taxon>Aconoidasida</taxon>
        <taxon>Haemosporida</taxon>
        <taxon>Plasmodiidae</taxon>
        <taxon>Plasmodium</taxon>
        <taxon>Plasmodium (Plasmodium)</taxon>
    </lineage>
</organism>
<feature type="region of interest" description="Disordered" evidence="4">
    <location>
        <begin position="219"/>
        <end position="240"/>
    </location>
</feature>
<dbReference type="GO" id="GO:0003723">
    <property type="term" value="F:RNA binding"/>
    <property type="evidence" value="ECO:0007669"/>
    <property type="project" value="UniProtKB-UniRule"/>
</dbReference>
<dbReference type="PANTHER" id="PTHR24012">
    <property type="entry name" value="RNA BINDING PROTEIN"/>
    <property type="match status" value="1"/>
</dbReference>
<dbReference type="AlphaFoldDB" id="A0A1A8X745"/>
<evidence type="ECO:0000313" key="6">
    <source>
        <dbReference type="EMBL" id="SBT00054.1"/>
    </source>
</evidence>
<evidence type="ECO:0000256" key="3">
    <source>
        <dbReference type="PROSITE-ProRule" id="PRU00176"/>
    </source>
</evidence>
<reference evidence="7" key="1">
    <citation type="submission" date="2016-05" db="EMBL/GenBank/DDBJ databases">
        <authorList>
            <person name="Naeem Raeece"/>
        </authorList>
    </citation>
    <scope>NUCLEOTIDE SEQUENCE [LARGE SCALE GENOMIC DNA]</scope>
</reference>
<dbReference type="EMBL" id="FLQW01006172">
    <property type="protein sequence ID" value="SBT00054.1"/>
    <property type="molecule type" value="Genomic_DNA"/>
</dbReference>
<sequence>MRPSKLLKILNVKKSTVEAVRFRSQPIDEKYVNKKKLGVILKKFTDAKDNMNALITLKNKEDVHMLLEKSVKCYVIRITKLGDENFFNRKKSVCIKNLHKKLNERDLYEVMKEIDEIKGIRILRDEKTSCSTGVCFVLFKNRSSVKKAIEMFNGKEINFSLFCTISFLFFSKCSKNSEQDRKVIVQRVLDHKEKYKAEGETKQMVKKHIKKGFKKLKMKKKKKKKYVRKKRTGAPGDMTN</sequence>
<evidence type="ECO:0000256" key="2">
    <source>
        <dbReference type="ARBA" id="ARBA00022884"/>
    </source>
</evidence>
<dbReference type="Pfam" id="PF00076">
    <property type="entry name" value="RRM_1"/>
    <property type="match status" value="1"/>
</dbReference>
<evidence type="ECO:0000259" key="5">
    <source>
        <dbReference type="PROSITE" id="PS50102"/>
    </source>
</evidence>
<gene>
    <name evidence="6" type="ORF">PMALA_073920</name>
</gene>